<comment type="caution">
    <text evidence="1">The sequence shown here is derived from an EMBL/GenBank/DDBJ whole genome shotgun (WGS) entry which is preliminary data.</text>
</comment>
<evidence type="ECO:0000313" key="1">
    <source>
        <dbReference type="EMBL" id="GAG99920.1"/>
    </source>
</evidence>
<dbReference type="InterPro" id="IPR016035">
    <property type="entry name" value="Acyl_Trfase/lysoPLipase"/>
</dbReference>
<reference evidence="1" key="1">
    <citation type="journal article" date="2014" name="Front. Microbiol.">
        <title>High frequency of phylogenetically diverse reductive dehalogenase-homologous genes in deep subseafloor sedimentary metagenomes.</title>
        <authorList>
            <person name="Kawai M."/>
            <person name="Futagami T."/>
            <person name="Toyoda A."/>
            <person name="Takaki Y."/>
            <person name="Nishi S."/>
            <person name="Hori S."/>
            <person name="Arai W."/>
            <person name="Tsubouchi T."/>
            <person name="Morono Y."/>
            <person name="Uchiyama I."/>
            <person name="Ito T."/>
            <person name="Fujiyama A."/>
            <person name="Inagaki F."/>
            <person name="Takami H."/>
        </authorList>
    </citation>
    <scope>NUCLEOTIDE SEQUENCE</scope>
    <source>
        <strain evidence="1">Expedition CK06-06</strain>
    </source>
</reference>
<dbReference type="AlphaFoldDB" id="X1BY23"/>
<protein>
    <recommendedName>
        <fullName evidence="2">PNPLA domain-containing protein</fullName>
    </recommendedName>
</protein>
<name>X1BY23_9ZZZZ</name>
<sequence length="40" mass="4310">MKIILAIDGGGVRGIVPASILSYLEKTIQSKVKNRIRIGT</sequence>
<accession>X1BY23</accession>
<organism evidence="1">
    <name type="scientific">marine sediment metagenome</name>
    <dbReference type="NCBI Taxonomy" id="412755"/>
    <lineage>
        <taxon>unclassified sequences</taxon>
        <taxon>metagenomes</taxon>
        <taxon>ecological metagenomes</taxon>
    </lineage>
</organism>
<gene>
    <name evidence="1" type="ORF">S01H4_43561</name>
</gene>
<dbReference type="Gene3D" id="3.40.1090.10">
    <property type="entry name" value="Cytosolic phospholipase A2 catalytic domain"/>
    <property type="match status" value="1"/>
</dbReference>
<proteinExistence type="predicted"/>
<feature type="non-terminal residue" evidence="1">
    <location>
        <position position="40"/>
    </location>
</feature>
<evidence type="ECO:0008006" key="2">
    <source>
        <dbReference type="Google" id="ProtNLM"/>
    </source>
</evidence>
<dbReference type="EMBL" id="BART01024047">
    <property type="protein sequence ID" value="GAG99920.1"/>
    <property type="molecule type" value="Genomic_DNA"/>
</dbReference>
<dbReference type="SUPFAM" id="SSF52151">
    <property type="entry name" value="FabD/lysophospholipase-like"/>
    <property type="match status" value="1"/>
</dbReference>